<protein>
    <submittedName>
        <fullName evidence="2">MBL fold metallo-hydrolase</fullName>
    </submittedName>
</protein>
<keyword evidence="3" id="KW-1185">Reference proteome</keyword>
<keyword evidence="2" id="KW-0378">Hydrolase</keyword>
<evidence type="ECO:0000313" key="2">
    <source>
        <dbReference type="EMBL" id="TRW14339.1"/>
    </source>
</evidence>
<feature type="domain" description="Metallo-beta-lactamase" evidence="1">
    <location>
        <begin position="40"/>
        <end position="212"/>
    </location>
</feature>
<comment type="caution">
    <text evidence="2">The sequence shown here is derived from an EMBL/GenBank/DDBJ whole genome shotgun (WGS) entry which is preliminary data.</text>
</comment>
<evidence type="ECO:0000313" key="3">
    <source>
        <dbReference type="Proteomes" id="UP000317894"/>
    </source>
</evidence>
<evidence type="ECO:0000259" key="1">
    <source>
        <dbReference type="SMART" id="SM00849"/>
    </source>
</evidence>
<dbReference type="PANTHER" id="PTHR23131">
    <property type="entry name" value="ENDORIBONUCLEASE LACTB2"/>
    <property type="match status" value="1"/>
</dbReference>
<dbReference type="Gene3D" id="1.10.10.10">
    <property type="entry name" value="Winged helix-like DNA-binding domain superfamily/Winged helix DNA-binding domain"/>
    <property type="match status" value="1"/>
</dbReference>
<dbReference type="PANTHER" id="PTHR23131:SF0">
    <property type="entry name" value="ENDORIBONUCLEASE LACTB2"/>
    <property type="match status" value="1"/>
</dbReference>
<dbReference type="SUPFAM" id="SSF56281">
    <property type="entry name" value="Metallo-hydrolase/oxidoreductase"/>
    <property type="match status" value="1"/>
</dbReference>
<accession>A0A552U836</accession>
<sequence length="295" mass="31093">MVGVSDAQALIDAAPYEVAETCSPLVRRVLARNPSPFTYTGTGTYIVGRGTVAVIDPGPADPVHLAALQAAVAGETVSHILVTHTHMDHSPAAPALKAVTGAAIMGCAPLVLRDDGPRADAGFDPNYAPDRVLADGESVNGPGWTLTAVATPGHTSNHLCFALAEERALFSGDHVMGWSTTVVAPPDGDMAAYMASLALLIPRDDAVYYPTHGAPVVEPQRFVRGLVMHRKQRETQILKLLREGTHVIPAMVASMYSGVDPRLHPAAGRSVLAHLIDLRTRGLVADTGDTWRLAA</sequence>
<dbReference type="GO" id="GO:0016787">
    <property type="term" value="F:hydrolase activity"/>
    <property type="evidence" value="ECO:0007669"/>
    <property type="project" value="UniProtKB-KW"/>
</dbReference>
<dbReference type="EMBL" id="VJWA01000002">
    <property type="protein sequence ID" value="TRW14339.1"/>
    <property type="molecule type" value="Genomic_DNA"/>
</dbReference>
<dbReference type="InterPro" id="IPR050662">
    <property type="entry name" value="Sec-metab_biosynth-thioest"/>
</dbReference>
<gene>
    <name evidence="2" type="ORF">FMM06_11550</name>
</gene>
<dbReference type="InterPro" id="IPR001279">
    <property type="entry name" value="Metallo-B-lactamas"/>
</dbReference>
<proteinExistence type="predicted"/>
<dbReference type="InterPro" id="IPR041516">
    <property type="entry name" value="LACTB2_WH"/>
</dbReference>
<dbReference type="CDD" id="cd16278">
    <property type="entry name" value="metallo-hydrolase-like_MBL-fold"/>
    <property type="match status" value="1"/>
</dbReference>
<dbReference type="AlphaFoldDB" id="A0A552U836"/>
<organism evidence="2 3">
    <name type="scientific">Glacieibacterium frigidum</name>
    <dbReference type="NCBI Taxonomy" id="2593303"/>
    <lineage>
        <taxon>Bacteria</taxon>
        <taxon>Pseudomonadati</taxon>
        <taxon>Pseudomonadota</taxon>
        <taxon>Alphaproteobacteria</taxon>
        <taxon>Sphingomonadales</taxon>
        <taxon>Sphingosinicellaceae</taxon>
        <taxon>Glacieibacterium</taxon>
    </lineage>
</organism>
<reference evidence="2 3" key="1">
    <citation type="submission" date="2019-07" db="EMBL/GenBank/DDBJ databases">
        <title>Novel species isolated from glacier.</title>
        <authorList>
            <person name="Liu Q."/>
            <person name="Xin Y.-H."/>
        </authorList>
    </citation>
    <scope>NUCLEOTIDE SEQUENCE [LARGE SCALE GENOMIC DNA]</scope>
    <source>
        <strain evidence="2 3">LB1R16</strain>
    </source>
</reference>
<dbReference type="Pfam" id="PF00753">
    <property type="entry name" value="Lactamase_B"/>
    <property type="match status" value="1"/>
</dbReference>
<dbReference type="Gene3D" id="3.60.15.10">
    <property type="entry name" value="Ribonuclease Z/Hydroxyacylglutathione hydrolase-like"/>
    <property type="match status" value="1"/>
</dbReference>
<dbReference type="SMART" id="SM00849">
    <property type="entry name" value="Lactamase_B"/>
    <property type="match status" value="1"/>
</dbReference>
<name>A0A552U836_9SPHN</name>
<dbReference type="RefSeq" id="WP_144237544.1">
    <property type="nucleotide sequence ID" value="NZ_VJWA01000002.1"/>
</dbReference>
<dbReference type="InterPro" id="IPR036866">
    <property type="entry name" value="RibonucZ/Hydroxyglut_hydro"/>
</dbReference>
<dbReference type="Proteomes" id="UP000317894">
    <property type="component" value="Unassembled WGS sequence"/>
</dbReference>
<dbReference type="InterPro" id="IPR036388">
    <property type="entry name" value="WH-like_DNA-bd_sf"/>
</dbReference>
<dbReference type="OrthoDB" id="9788263at2"/>
<dbReference type="Pfam" id="PF17778">
    <property type="entry name" value="WHD_BLACT"/>
    <property type="match status" value="1"/>
</dbReference>